<keyword evidence="1" id="KW-1133">Transmembrane helix</keyword>
<keyword evidence="1" id="KW-0812">Transmembrane</keyword>
<proteinExistence type="predicted"/>
<reference evidence="2 3" key="1">
    <citation type="journal article" date="2013" name="Genome Biol. Evol.">
        <title>Genomes of Stigonematalean cyanobacteria (subsection V) and the evolution of oxygenic photosynthesis from prokaryotes to plastids.</title>
        <authorList>
            <person name="Dagan T."/>
            <person name="Roettger M."/>
            <person name="Stucken K."/>
            <person name="Landan G."/>
            <person name="Koch R."/>
            <person name="Major P."/>
            <person name="Gould S.B."/>
            <person name="Goremykin V.V."/>
            <person name="Rippka R."/>
            <person name="Tandeau de Marsac N."/>
            <person name="Gugger M."/>
            <person name="Lockhart P.J."/>
            <person name="Allen J.F."/>
            <person name="Brune I."/>
            <person name="Maus I."/>
            <person name="Puhler A."/>
            <person name="Martin W.F."/>
        </authorList>
    </citation>
    <scope>NUCLEOTIDE SEQUENCE [LARGE SCALE GENOMIC DNA]</scope>
    <source>
        <strain evidence="2 3">PCC 7110</strain>
    </source>
</reference>
<keyword evidence="1" id="KW-0472">Membrane</keyword>
<gene>
    <name evidence="2" type="ORF">WA1_06830</name>
</gene>
<dbReference type="STRING" id="128403.WA1_06830"/>
<evidence type="ECO:0000313" key="2">
    <source>
        <dbReference type="EMBL" id="KYC35532.1"/>
    </source>
</evidence>
<sequence length="60" mass="6781">MAKQVAMLPAVTLTSQILFTTFFGALRLLMAIPLAVVAKTWIEKVLFQDVLDKWDNTSFH</sequence>
<evidence type="ECO:0000313" key="3">
    <source>
        <dbReference type="Proteomes" id="UP000076925"/>
    </source>
</evidence>
<protein>
    <submittedName>
        <fullName evidence="2">Uncharacterized protein</fullName>
    </submittedName>
</protein>
<accession>A0A139WSX0</accession>
<name>A0A139WSX0_9CYAN</name>
<dbReference type="AlphaFoldDB" id="A0A139WSX0"/>
<feature type="transmembrane region" description="Helical" evidence="1">
    <location>
        <begin position="17"/>
        <end position="38"/>
    </location>
</feature>
<keyword evidence="3" id="KW-1185">Reference proteome</keyword>
<organism evidence="2 3">
    <name type="scientific">Scytonema hofmannii PCC 7110</name>
    <dbReference type="NCBI Taxonomy" id="128403"/>
    <lineage>
        <taxon>Bacteria</taxon>
        <taxon>Bacillati</taxon>
        <taxon>Cyanobacteriota</taxon>
        <taxon>Cyanophyceae</taxon>
        <taxon>Nostocales</taxon>
        <taxon>Scytonemataceae</taxon>
        <taxon>Scytonema</taxon>
    </lineage>
</organism>
<comment type="caution">
    <text evidence="2">The sequence shown here is derived from an EMBL/GenBank/DDBJ whole genome shotgun (WGS) entry which is preliminary data.</text>
</comment>
<dbReference type="EMBL" id="ANNX02000051">
    <property type="protein sequence ID" value="KYC35532.1"/>
    <property type="molecule type" value="Genomic_DNA"/>
</dbReference>
<dbReference type="Proteomes" id="UP000076925">
    <property type="component" value="Unassembled WGS sequence"/>
</dbReference>
<evidence type="ECO:0000256" key="1">
    <source>
        <dbReference type="SAM" id="Phobius"/>
    </source>
</evidence>